<dbReference type="Pfam" id="PF13385">
    <property type="entry name" value="Laminin_G_3"/>
    <property type="match status" value="2"/>
</dbReference>
<evidence type="ECO:0000259" key="3">
    <source>
        <dbReference type="SMART" id="SM00560"/>
    </source>
</evidence>
<comment type="caution">
    <text evidence="4">The sequence shown here is derived from an EMBL/GenBank/DDBJ whole genome shotgun (WGS) entry which is preliminary data.</text>
</comment>
<keyword evidence="2" id="KW-1015">Disulfide bond</keyword>
<dbReference type="SMART" id="SM00560">
    <property type="entry name" value="LamGL"/>
    <property type="match status" value="2"/>
</dbReference>
<evidence type="ECO:0000313" key="4">
    <source>
        <dbReference type="EMBL" id="KAJ3047335.1"/>
    </source>
</evidence>
<feature type="domain" description="LamG-like jellyroll fold" evidence="3">
    <location>
        <begin position="33"/>
        <end position="167"/>
    </location>
</feature>
<evidence type="ECO:0000256" key="2">
    <source>
        <dbReference type="ARBA" id="ARBA00023157"/>
    </source>
</evidence>
<evidence type="ECO:0000313" key="5">
    <source>
        <dbReference type="Proteomes" id="UP001212841"/>
    </source>
</evidence>
<sequence length="879" mass="95457">DVDPPAYAFSLSKPSNPYIFNDTLRLAPLSDPGIFTVAAWVNIPDMSNTAHTAFVSKQRITGGTGWALGLAGSKLKFSFYGRLAAWELYANATAGRWTHVVGTYDLTTFSFYVDGTLVAQRALSAGAFLGVSEPAIVGAEFSNGGRMTVNRTLVADVGFWKRVLTPSEIGKVYSADQMPTVPDAVAKLVNDPATGNLATFAYRLGTTTTVKSRQAIVFTGPLPYVLADLARLAPLSSPGVFTVAAWVNVPNTDNPGELSIVAKPRIYGGTGWRLALHGNKLQFAGIGRGAWLNTMEGGAIVANQWHHGLASYDGVTQKLYLDGVLVAQSAVSTGGFDGADQPLLIGAEMQNGDRRLPSGTALSQVAVWSTTLTDAQIASLYQTGRLPSNSLVGFTSNSGASEVFFHLPVGQSSSVPRRERGTIVQIRSRTGRGYGKYGAATGCNKCPDGLTYCGNGWMNSVYTTQVEPRDPTRPSRVLASGVTQSDFMGLGYGYDSTIQVIRHAQCVKKIPATTAVPMQSTDITRYQMMSSTSQVEEMLSISASGGVSASDSASFQASLSAKSEFLSTSMSHVLVFYRKLVIGAERFQRLTRDDLVAEADQIIGDPKDGFRQMCGDYIFNTRIKGGLVYAKLTVSFTTEASKTAMAADVQAKFESKDLKATMDYLGTRSKTDFSVSFQFTQVNGNSREIPANLMQKSTECSSSNVPACLTLMTDAIAYAGTPFRQQLDVDTQNTWGWSPVLWNDMLFLTQSNRVETLNLPAYIQEARAKIQNYGSYASRNLTRINALLSPSIDWNLYQNGPDRNRKLLEAKDSVQQIQTDLVPLLTACWANLWYPFERETNKCLTGLAAAERVLDALPLVIRELVLEPPDRDLGRVRRW</sequence>
<protein>
    <recommendedName>
        <fullName evidence="3">LamG-like jellyroll fold domain-containing protein</fullName>
    </recommendedName>
</protein>
<dbReference type="AlphaFoldDB" id="A0AAD5WZ41"/>
<dbReference type="InterPro" id="IPR006558">
    <property type="entry name" value="LamG-like"/>
</dbReference>
<accession>A0AAD5WZ41</accession>
<gene>
    <name evidence="4" type="ORF">HK097_011632</name>
</gene>
<dbReference type="Gene3D" id="2.60.120.200">
    <property type="match status" value="2"/>
</dbReference>
<organism evidence="4 5">
    <name type="scientific">Rhizophlyctis rosea</name>
    <dbReference type="NCBI Taxonomy" id="64517"/>
    <lineage>
        <taxon>Eukaryota</taxon>
        <taxon>Fungi</taxon>
        <taxon>Fungi incertae sedis</taxon>
        <taxon>Chytridiomycota</taxon>
        <taxon>Chytridiomycota incertae sedis</taxon>
        <taxon>Chytridiomycetes</taxon>
        <taxon>Rhizophlyctidales</taxon>
        <taxon>Rhizophlyctidaceae</taxon>
        <taxon>Rhizophlyctis</taxon>
    </lineage>
</organism>
<name>A0AAD5WZ41_9FUNG</name>
<reference evidence="4" key="1">
    <citation type="submission" date="2020-05" db="EMBL/GenBank/DDBJ databases">
        <title>Phylogenomic resolution of chytrid fungi.</title>
        <authorList>
            <person name="Stajich J.E."/>
            <person name="Amses K."/>
            <person name="Simmons R."/>
            <person name="Seto K."/>
            <person name="Myers J."/>
            <person name="Bonds A."/>
            <person name="Quandt C.A."/>
            <person name="Barry K."/>
            <person name="Liu P."/>
            <person name="Grigoriev I."/>
            <person name="Longcore J.E."/>
            <person name="James T.Y."/>
        </authorList>
    </citation>
    <scope>NUCLEOTIDE SEQUENCE</scope>
    <source>
        <strain evidence="4">JEL0318</strain>
    </source>
</reference>
<dbReference type="Proteomes" id="UP001212841">
    <property type="component" value="Unassembled WGS sequence"/>
</dbReference>
<evidence type="ECO:0000256" key="1">
    <source>
        <dbReference type="ARBA" id="ARBA00022729"/>
    </source>
</evidence>
<keyword evidence="5" id="KW-1185">Reference proteome</keyword>
<feature type="non-terminal residue" evidence="4">
    <location>
        <position position="1"/>
    </location>
</feature>
<feature type="domain" description="LamG-like jellyroll fold" evidence="3">
    <location>
        <begin position="239"/>
        <end position="375"/>
    </location>
</feature>
<dbReference type="EMBL" id="JADGJD010000981">
    <property type="protein sequence ID" value="KAJ3047335.1"/>
    <property type="molecule type" value="Genomic_DNA"/>
</dbReference>
<proteinExistence type="predicted"/>
<dbReference type="SUPFAM" id="SSF49899">
    <property type="entry name" value="Concanavalin A-like lectins/glucanases"/>
    <property type="match status" value="2"/>
</dbReference>
<keyword evidence="1" id="KW-0732">Signal</keyword>
<dbReference type="InterPro" id="IPR013320">
    <property type="entry name" value="ConA-like_dom_sf"/>
</dbReference>